<evidence type="ECO:0000313" key="1">
    <source>
        <dbReference type="EMBL" id="ETW82271.1"/>
    </source>
</evidence>
<name>W4KB39_HETIT</name>
<proteinExistence type="predicted"/>
<reference evidence="1 2" key="1">
    <citation type="journal article" date="2012" name="New Phytol.">
        <title>Insight into trade-off between wood decay and parasitism from the genome of a fungal forest pathogen.</title>
        <authorList>
            <person name="Olson A."/>
            <person name="Aerts A."/>
            <person name="Asiegbu F."/>
            <person name="Belbahri L."/>
            <person name="Bouzid O."/>
            <person name="Broberg A."/>
            <person name="Canback B."/>
            <person name="Coutinho P.M."/>
            <person name="Cullen D."/>
            <person name="Dalman K."/>
            <person name="Deflorio G."/>
            <person name="van Diepen L.T."/>
            <person name="Dunand C."/>
            <person name="Duplessis S."/>
            <person name="Durling M."/>
            <person name="Gonthier P."/>
            <person name="Grimwood J."/>
            <person name="Fossdal C.G."/>
            <person name="Hansson D."/>
            <person name="Henrissat B."/>
            <person name="Hietala A."/>
            <person name="Himmelstrand K."/>
            <person name="Hoffmeister D."/>
            <person name="Hogberg N."/>
            <person name="James T.Y."/>
            <person name="Karlsson M."/>
            <person name="Kohler A."/>
            <person name="Kues U."/>
            <person name="Lee Y.H."/>
            <person name="Lin Y.C."/>
            <person name="Lind M."/>
            <person name="Lindquist E."/>
            <person name="Lombard V."/>
            <person name="Lucas S."/>
            <person name="Lunden K."/>
            <person name="Morin E."/>
            <person name="Murat C."/>
            <person name="Park J."/>
            <person name="Raffaello T."/>
            <person name="Rouze P."/>
            <person name="Salamov A."/>
            <person name="Schmutz J."/>
            <person name="Solheim H."/>
            <person name="Stahlberg J."/>
            <person name="Velez H."/>
            <person name="de Vries R.P."/>
            <person name="Wiebenga A."/>
            <person name="Woodward S."/>
            <person name="Yakovlev I."/>
            <person name="Garbelotto M."/>
            <person name="Martin F."/>
            <person name="Grigoriev I.V."/>
            <person name="Stenlid J."/>
        </authorList>
    </citation>
    <scope>NUCLEOTIDE SEQUENCE [LARGE SCALE GENOMIC DNA]</scope>
    <source>
        <strain evidence="1 2">TC 32-1</strain>
    </source>
</reference>
<dbReference type="EMBL" id="KI925458">
    <property type="protein sequence ID" value="ETW82271.1"/>
    <property type="molecule type" value="Genomic_DNA"/>
</dbReference>
<protein>
    <submittedName>
        <fullName evidence="1">Uncharacterized protein</fullName>
    </submittedName>
</protein>
<evidence type="ECO:0000313" key="2">
    <source>
        <dbReference type="Proteomes" id="UP000030671"/>
    </source>
</evidence>
<dbReference type="AlphaFoldDB" id="W4KB39"/>
<sequence>MLHLFLVTGYPRSDFLINSATANPVIVIPKQGSDLNIPHPRLFNCMKAFLRDEMLKPMVEHMDTHPEGMHPVLKRLGSAMAIAKFQLQLDAYWWEKAPFDRAKPIQDGDVLGWWWQFTNNPEADILAMLAEKVFSILVNSMLDERTSSRFTWFNSALRGHLCAQLLMDMTVIGQWYGTHVTEDKVPKKRPTIKFRNLEDNLKAASLVHHPRALLTWRTLPPLPWMALILMTTQTTRTMTQMADREDPRAGLLHSISCRSLQSVRRPSWICYLILQVADNAEPKRTLIKSPTWGSWGIYSNIDNAREVEVECDDVGVSEWENTRWNGGDIHGLNMGMEVEVEVVGIECGKVEGNSRGRMI</sequence>
<dbReference type="KEGG" id="hir:HETIRDRAFT_427349"/>
<dbReference type="OrthoDB" id="3236755at2759"/>
<dbReference type="eggNOG" id="ENOG502R17T">
    <property type="taxonomic scope" value="Eukaryota"/>
</dbReference>
<accession>W4KB39</accession>
<gene>
    <name evidence="1" type="ORF">HETIRDRAFT_427349</name>
</gene>
<keyword evidence="2" id="KW-1185">Reference proteome</keyword>
<dbReference type="Proteomes" id="UP000030671">
    <property type="component" value="Unassembled WGS sequence"/>
</dbReference>
<dbReference type="GeneID" id="20674200"/>
<dbReference type="HOGENOM" id="CLU_771740_0_0_1"/>
<organism evidence="1 2">
    <name type="scientific">Heterobasidion irregulare (strain TC 32-1)</name>
    <dbReference type="NCBI Taxonomy" id="747525"/>
    <lineage>
        <taxon>Eukaryota</taxon>
        <taxon>Fungi</taxon>
        <taxon>Dikarya</taxon>
        <taxon>Basidiomycota</taxon>
        <taxon>Agaricomycotina</taxon>
        <taxon>Agaricomycetes</taxon>
        <taxon>Russulales</taxon>
        <taxon>Bondarzewiaceae</taxon>
        <taxon>Heterobasidion</taxon>
        <taxon>Heterobasidion annosum species complex</taxon>
    </lineage>
</organism>
<dbReference type="RefSeq" id="XP_009546806.1">
    <property type="nucleotide sequence ID" value="XM_009548511.1"/>
</dbReference>
<dbReference type="InParanoid" id="W4KB39"/>